<evidence type="ECO:0000313" key="2">
    <source>
        <dbReference type="EMBL" id="NWC34504.1"/>
    </source>
</evidence>
<organism evidence="2 3">
    <name type="scientific">Pseudomonas gingeri</name>
    <dbReference type="NCBI Taxonomy" id="117681"/>
    <lineage>
        <taxon>Bacteria</taxon>
        <taxon>Pseudomonadati</taxon>
        <taxon>Pseudomonadota</taxon>
        <taxon>Gammaproteobacteria</taxon>
        <taxon>Pseudomonadales</taxon>
        <taxon>Pseudomonadaceae</taxon>
        <taxon>Pseudomonas</taxon>
    </lineage>
</organism>
<feature type="transmembrane region" description="Helical" evidence="1">
    <location>
        <begin position="137"/>
        <end position="170"/>
    </location>
</feature>
<dbReference type="RefSeq" id="WP_177060002.1">
    <property type="nucleotide sequence ID" value="NZ_JACAPS010000029.1"/>
</dbReference>
<accession>A0A7Y8CLZ4</accession>
<gene>
    <name evidence="2" type="ORF">HX876_19125</name>
</gene>
<keyword evidence="1" id="KW-0812">Transmembrane</keyword>
<evidence type="ECO:0000256" key="1">
    <source>
        <dbReference type="SAM" id="Phobius"/>
    </source>
</evidence>
<keyword evidence="1" id="KW-0472">Membrane</keyword>
<comment type="caution">
    <text evidence="2">The sequence shown here is derived from an EMBL/GenBank/DDBJ whole genome shotgun (WGS) entry which is preliminary data.</text>
</comment>
<evidence type="ECO:0000313" key="3">
    <source>
        <dbReference type="Proteomes" id="UP000520592"/>
    </source>
</evidence>
<keyword evidence="1" id="KW-1133">Transmembrane helix</keyword>
<reference evidence="2 3" key="1">
    <citation type="submission" date="2020-04" db="EMBL/GenBank/DDBJ databases">
        <title>Molecular characterization of pseudomonads from Agaricus bisporus reveal novel blotch 2 pathogens in Western Europe.</title>
        <authorList>
            <person name="Taparia T."/>
            <person name="Krijger M."/>
            <person name="Haynes E."/>
            <person name="Elpinstone J.G."/>
            <person name="Noble R."/>
            <person name="Van Der Wolf J."/>
        </authorList>
    </citation>
    <scope>NUCLEOTIDE SEQUENCE [LARGE SCALE GENOMIC DNA]</scope>
    <source>
        <strain evidence="2 3">IPO3737</strain>
    </source>
</reference>
<proteinExistence type="predicted"/>
<dbReference type="Proteomes" id="UP000520592">
    <property type="component" value="Unassembled WGS sequence"/>
</dbReference>
<protein>
    <submittedName>
        <fullName evidence="2">Uncharacterized protein</fullName>
    </submittedName>
</protein>
<dbReference type="AlphaFoldDB" id="A0A7Y8CLZ4"/>
<name>A0A7Y8CLZ4_9PSED</name>
<dbReference type="EMBL" id="JACAQD010000022">
    <property type="protein sequence ID" value="NWC34504.1"/>
    <property type="molecule type" value="Genomic_DNA"/>
</dbReference>
<sequence>MTGFTHGKKTLSFGYTVGEVLDSEKFSQTQVSSSGGGGHIGEHGGNVRPVRIQSTSIINHEFWIREDSGQEKDIKLVGYDIPLRAGQRVSMVMVADLDASKLVYSALVNHSAGKSWILKDADAMDKFFGLTRFNYKALLIAVAVWIVVGLLSLGVLGFFAACGTYGYQYWRGRQRRKRMLAELDEYQREAIDERLSEEEERSSRAA</sequence>